<evidence type="ECO:0000313" key="1">
    <source>
        <dbReference type="EMBL" id="ASK60990.1"/>
    </source>
</evidence>
<keyword evidence="2" id="KW-1185">Reference proteome</keyword>
<dbReference type="Proteomes" id="UP000198312">
    <property type="component" value="Chromosome"/>
</dbReference>
<gene>
    <name evidence="1" type="ORF">CFK37_01565</name>
</gene>
<sequence length="186" mass="20998">MKRTIIIIACATVVLGLVAWGTYSFLSNGMNVENASAAKEKEEAIKGLKDNREKIDGTITEKDLTAFREKGLNPFGESTKMTELNDYIYQEYIHGMSHQKVQASKKWGFYEIHSSRIEWLLAGLAEVDLDHEDIYRDILGKWQKGNFSNVDDDHNTIWMLQDGTVGKATGVLSTEEEQAYLNANTD</sequence>
<proteinExistence type="predicted"/>
<dbReference type="InterPro" id="IPR046208">
    <property type="entry name" value="DUF6241"/>
</dbReference>
<reference evidence="1 2" key="1">
    <citation type="submission" date="2017-07" db="EMBL/GenBank/DDBJ databases">
        <title>Virgibacillus sp. LM2416.</title>
        <authorList>
            <person name="Tak E.J."/>
            <person name="Bae J.-W."/>
        </authorList>
    </citation>
    <scope>NUCLEOTIDE SEQUENCE [LARGE SCALE GENOMIC DNA]</scope>
    <source>
        <strain evidence="1 2">LM2416</strain>
    </source>
</reference>
<dbReference type="Pfam" id="PF19754">
    <property type="entry name" value="DUF6241"/>
    <property type="match status" value="1"/>
</dbReference>
<dbReference type="KEGG" id="vil:CFK37_01565"/>
<dbReference type="RefSeq" id="WP_089060267.1">
    <property type="nucleotide sequence ID" value="NZ_CP022315.1"/>
</dbReference>
<dbReference type="AlphaFoldDB" id="A0A220TZ08"/>
<dbReference type="EMBL" id="CP022315">
    <property type="protein sequence ID" value="ASK60990.1"/>
    <property type="molecule type" value="Genomic_DNA"/>
</dbReference>
<evidence type="ECO:0000313" key="2">
    <source>
        <dbReference type="Proteomes" id="UP000198312"/>
    </source>
</evidence>
<protein>
    <recommendedName>
        <fullName evidence="3">CTP synthase</fullName>
    </recommendedName>
</protein>
<evidence type="ECO:0008006" key="3">
    <source>
        <dbReference type="Google" id="ProtNLM"/>
    </source>
</evidence>
<accession>A0A220TZ08</accession>
<organism evidence="1 2">
    <name type="scientific">Virgibacillus phasianinus</name>
    <dbReference type="NCBI Taxonomy" id="2017483"/>
    <lineage>
        <taxon>Bacteria</taxon>
        <taxon>Bacillati</taxon>
        <taxon>Bacillota</taxon>
        <taxon>Bacilli</taxon>
        <taxon>Bacillales</taxon>
        <taxon>Bacillaceae</taxon>
        <taxon>Virgibacillus</taxon>
    </lineage>
</organism>
<name>A0A220TZ08_9BACI</name>
<dbReference type="OrthoDB" id="1932566at2"/>